<evidence type="ECO:0000256" key="1">
    <source>
        <dbReference type="SAM" id="MobiDB-lite"/>
    </source>
</evidence>
<gene>
    <name evidence="2" type="ORF">OKA04_14600</name>
</gene>
<dbReference type="Proteomes" id="UP001207930">
    <property type="component" value="Unassembled WGS sequence"/>
</dbReference>
<protein>
    <submittedName>
        <fullName evidence="2">Uncharacterized protein</fullName>
    </submittedName>
</protein>
<proteinExistence type="predicted"/>
<evidence type="ECO:0000313" key="2">
    <source>
        <dbReference type="EMBL" id="MCW1885966.1"/>
    </source>
</evidence>
<keyword evidence="3" id="KW-1185">Reference proteome</keyword>
<dbReference type="EMBL" id="JAPDDS010000007">
    <property type="protein sequence ID" value="MCW1885966.1"/>
    <property type="molecule type" value="Genomic_DNA"/>
</dbReference>
<name>A0ABT3FRV9_9BACT</name>
<accession>A0ABT3FRV9</accession>
<reference evidence="2 3" key="1">
    <citation type="submission" date="2022-10" db="EMBL/GenBank/DDBJ databases">
        <title>Luteolibacter flavescens strain MCCC 1K03193, whole genome shotgun sequencing project.</title>
        <authorList>
            <person name="Zhao G."/>
            <person name="Shen L."/>
        </authorList>
    </citation>
    <scope>NUCLEOTIDE SEQUENCE [LARGE SCALE GENOMIC DNA]</scope>
    <source>
        <strain evidence="2 3">MCCC 1K03193</strain>
    </source>
</reference>
<sequence length="92" mass="10573">MTSPDGVSPGAMNCPHCQRLLYSRQHARCGHCGGILPDGVRFSDHEIDEMKAEIHEIDARRAVAKEQEDEEREERRRRARQQHGINPYFTGM</sequence>
<organism evidence="2 3">
    <name type="scientific">Luteolibacter flavescens</name>
    <dbReference type="NCBI Taxonomy" id="1859460"/>
    <lineage>
        <taxon>Bacteria</taxon>
        <taxon>Pseudomonadati</taxon>
        <taxon>Verrucomicrobiota</taxon>
        <taxon>Verrucomicrobiia</taxon>
        <taxon>Verrucomicrobiales</taxon>
        <taxon>Verrucomicrobiaceae</taxon>
        <taxon>Luteolibacter</taxon>
    </lineage>
</organism>
<comment type="caution">
    <text evidence="2">The sequence shown here is derived from an EMBL/GenBank/DDBJ whole genome shotgun (WGS) entry which is preliminary data.</text>
</comment>
<dbReference type="RefSeq" id="WP_264501923.1">
    <property type="nucleotide sequence ID" value="NZ_JAPDDS010000007.1"/>
</dbReference>
<feature type="region of interest" description="Disordered" evidence="1">
    <location>
        <begin position="62"/>
        <end position="92"/>
    </location>
</feature>
<evidence type="ECO:0000313" key="3">
    <source>
        <dbReference type="Proteomes" id="UP001207930"/>
    </source>
</evidence>